<keyword evidence="4" id="KW-1185">Reference proteome</keyword>
<gene>
    <name evidence="3" type="ORF">MNOR_LOCUS9599</name>
</gene>
<keyword evidence="1" id="KW-0393">Immunoglobulin domain</keyword>
<feature type="domain" description="Ig-like" evidence="2">
    <location>
        <begin position="1"/>
        <end position="68"/>
    </location>
</feature>
<dbReference type="InterPro" id="IPR036179">
    <property type="entry name" value="Ig-like_dom_sf"/>
</dbReference>
<evidence type="ECO:0000259" key="2">
    <source>
        <dbReference type="PROSITE" id="PS50835"/>
    </source>
</evidence>
<sequence>CDVESSLIPAITWARHGRTLNTFADPNIQILSNGGEIHLRHVRPNDGGTFTCIAVNSAGQDMLTYSITVLVPPVIDRSKVKTRHMGIVGQSLRLNCNATGSPDPILEWKKGNTLITNDHPHYVLHGGGRSIEVVSLSEEDNGVIICSAINTAGQDNLNYTLDVM</sequence>
<dbReference type="InterPro" id="IPR013783">
    <property type="entry name" value="Ig-like_fold"/>
</dbReference>
<dbReference type="AlphaFoldDB" id="A0AAV2QAJ0"/>
<evidence type="ECO:0000256" key="1">
    <source>
        <dbReference type="ARBA" id="ARBA00023319"/>
    </source>
</evidence>
<dbReference type="SUPFAM" id="SSF48726">
    <property type="entry name" value="Immunoglobulin"/>
    <property type="match status" value="2"/>
</dbReference>
<accession>A0AAV2QAJ0</accession>
<dbReference type="InterPro" id="IPR013098">
    <property type="entry name" value="Ig_I-set"/>
</dbReference>
<feature type="non-terminal residue" evidence="3">
    <location>
        <position position="164"/>
    </location>
</feature>
<dbReference type="EMBL" id="CAXKWB010004671">
    <property type="protein sequence ID" value="CAL4074766.1"/>
    <property type="molecule type" value="Genomic_DNA"/>
</dbReference>
<proteinExistence type="predicted"/>
<evidence type="ECO:0000313" key="4">
    <source>
        <dbReference type="Proteomes" id="UP001497623"/>
    </source>
</evidence>
<dbReference type="Proteomes" id="UP001497623">
    <property type="component" value="Unassembled WGS sequence"/>
</dbReference>
<comment type="caution">
    <text evidence="3">The sequence shown here is derived from an EMBL/GenBank/DDBJ whole genome shotgun (WGS) entry which is preliminary data.</text>
</comment>
<dbReference type="Gene3D" id="2.60.40.10">
    <property type="entry name" value="Immunoglobulins"/>
    <property type="match status" value="2"/>
</dbReference>
<dbReference type="PROSITE" id="PS50835">
    <property type="entry name" value="IG_LIKE"/>
    <property type="match status" value="2"/>
</dbReference>
<dbReference type="InterPro" id="IPR003599">
    <property type="entry name" value="Ig_sub"/>
</dbReference>
<dbReference type="Pfam" id="PF07679">
    <property type="entry name" value="I-set"/>
    <property type="match status" value="2"/>
</dbReference>
<name>A0AAV2QAJ0_MEGNR</name>
<feature type="domain" description="Ig-like" evidence="2">
    <location>
        <begin position="72"/>
        <end position="162"/>
    </location>
</feature>
<dbReference type="GO" id="GO:0048468">
    <property type="term" value="P:cell development"/>
    <property type="evidence" value="ECO:0007669"/>
    <property type="project" value="UniProtKB-ARBA"/>
</dbReference>
<evidence type="ECO:0000313" key="3">
    <source>
        <dbReference type="EMBL" id="CAL4074766.1"/>
    </source>
</evidence>
<feature type="non-terminal residue" evidence="3">
    <location>
        <position position="1"/>
    </location>
</feature>
<dbReference type="SMART" id="SM00409">
    <property type="entry name" value="IG"/>
    <property type="match status" value="2"/>
</dbReference>
<dbReference type="PANTHER" id="PTHR10075">
    <property type="entry name" value="BASIGIN RELATED"/>
    <property type="match status" value="1"/>
</dbReference>
<dbReference type="PANTHER" id="PTHR10075:SF14">
    <property type="entry name" value="CELL ADHESION MOLECULE DSCAM2-RELATED"/>
    <property type="match status" value="1"/>
</dbReference>
<dbReference type="InterPro" id="IPR007110">
    <property type="entry name" value="Ig-like_dom"/>
</dbReference>
<dbReference type="InterPro" id="IPR003598">
    <property type="entry name" value="Ig_sub2"/>
</dbReference>
<dbReference type="SMART" id="SM00408">
    <property type="entry name" value="IGc2"/>
    <property type="match status" value="2"/>
</dbReference>
<organism evidence="3 4">
    <name type="scientific">Meganyctiphanes norvegica</name>
    <name type="common">Northern krill</name>
    <name type="synonym">Thysanopoda norvegica</name>
    <dbReference type="NCBI Taxonomy" id="48144"/>
    <lineage>
        <taxon>Eukaryota</taxon>
        <taxon>Metazoa</taxon>
        <taxon>Ecdysozoa</taxon>
        <taxon>Arthropoda</taxon>
        <taxon>Crustacea</taxon>
        <taxon>Multicrustacea</taxon>
        <taxon>Malacostraca</taxon>
        <taxon>Eumalacostraca</taxon>
        <taxon>Eucarida</taxon>
        <taxon>Euphausiacea</taxon>
        <taxon>Euphausiidae</taxon>
        <taxon>Meganyctiphanes</taxon>
    </lineage>
</organism>
<protein>
    <recommendedName>
        <fullName evidence="2">Ig-like domain-containing protein</fullName>
    </recommendedName>
</protein>
<reference evidence="3 4" key="1">
    <citation type="submission" date="2024-05" db="EMBL/GenBank/DDBJ databases">
        <authorList>
            <person name="Wallberg A."/>
        </authorList>
    </citation>
    <scope>NUCLEOTIDE SEQUENCE [LARGE SCALE GENOMIC DNA]</scope>
</reference>